<proteinExistence type="predicted"/>
<sequence>MSLDLYAKAEHLLGIEESTERLHDLYLNTLQNYPAKSLLDIGCGRGALMQKAQEMGLACTGIDQSEVMVEAAAAKGLDVSRKGICEVEGSYDAAVAVFDVLNFLDKDGLFVFLQCVAQRLNPGGVFIADINTLHGFTDVAEGTMTNEDEEHFLAVDAYFEAEELHTQFTLFTKTSPECYAKEQSEIVQWFHPLKRFRNVPNLKLTHYKNISLYDTNDKMLLVFKAL</sequence>
<dbReference type="GO" id="GO:0032259">
    <property type="term" value="P:methylation"/>
    <property type="evidence" value="ECO:0007669"/>
    <property type="project" value="UniProtKB-KW"/>
</dbReference>
<keyword evidence="1 3" id="KW-0808">Transferase</keyword>
<dbReference type="PANTHER" id="PTHR43861">
    <property type="entry name" value="TRANS-ACONITATE 2-METHYLTRANSFERASE-RELATED"/>
    <property type="match status" value="1"/>
</dbReference>
<dbReference type="EC" id="2.1.1.-" evidence="3"/>
<dbReference type="SUPFAM" id="SSF53335">
    <property type="entry name" value="S-adenosyl-L-methionine-dependent methyltransferases"/>
    <property type="match status" value="1"/>
</dbReference>
<dbReference type="Pfam" id="PF13649">
    <property type="entry name" value="Methyltransf_25"/>
    <property type="match status" value="1"/>
</dbReference>
<evidence type="ECO:0000256" key="1">
    <source>
        <dbReference type="ARBA" id="ARBA00022679"/>
    </source>
</evidence>
<dbReference type="Gene3D" id="2.20.25.110">
    <property type="entry name" value="S-adenosyl-L-methionine-dependent methyltransferases"/>
    <property type="match status" value="1"/>
</dbReference>
<reference evidence="3 4" key="1">
    <citation type="submission" date="2024-03" db="EMBL/GenBank/DDBJ databases">
        <title>Sulfurimonas sp. HSL3-1.</title>
        <authorList>
            <person name="Wang S."/>
        </authorList>
    </citation>
    <scope>NUCLEOTIDE SEQUENCE [LARGE SCALE GENOMIC DNA]</scope>
    <source>
        <strain evidence="3 4">HSL3-1</strain>
    </source>
</reference>
<dbReference type="InterPro" id="IPR041698">
    <property type="entry name" value="Methyltransf_25"/>
</dbReference>
<dbReference type="RefSeq" id="WP_345973408.1">
    <property type="nucleotide sequence ID" value="NZ_CP147920.1"/>
</dbReference>
<keyword evidence="3" id="KW-0489">Methyltransferase</keyword>
<dbReference type="EMBL" id="CP147920">
    <property type="protein sequence ID" value="XAU16041.1"/>
    <property type="molecule type" value="Genomic_DNA"/>
</dbReference>
<protein>
    <submittedName>
        <fullName evidence="3">Class I SAM-dependent methyltransferase</fullName>
        <ecNumber evidence="3">2.1.1.-</ecNumber>
    </submittedName>
</protein>
<organism evidence="3 4">
    <name type="scientific">Sulfurimonas diazotrophicus</name>
    <dbReference type="NCBI Taxonomy" id="3131939"/>
    <lineage>
        <taxon>Bacteria</taxon>
        <taxon>Pseudomonadati</taxon>
        <taxon>Campylobacterota</taxon>
        <taxon>Epsilonproteobacteria</taxon>
        <taxon>Campylobacterales</taxon>
        <taxon>Sulfurimonadaceae</taxon>
        <taxon>Sulfurimonas</taxon>
    </lineage>
</organism>
<keyword evidence="4" id="KW-1185">Reference proteome</keyword>
<dbReference type="InterPro" id="IPR029063">
    <property type="entry name" value="SAM-dependent_MTases_sf"/>
</dbReference>
<evidence type="ECO:0000259" key="2">
    <source>
        <dbReference type="Pfam" id="PF13649"/>
    </source>
</evidence>
<dbReference type="GO" id="GO:0008168">
    <property type="term" value="F:methyltransferase activity"/>
    <property type="evidence" value="ECO:0007669"/>
    <property type="project" value="UniProtKB-KW"/>
</dbReference>
<dbReference type="Proteomes" id="UP001447842">
    <property type="component" value="Chromosome"/>
</dbReference>
<accession>A0ABZ3HE11</accession>
<name>A0ABZ3HE11_9BACT</name>
<dbReference type="Gene3D" id="3.40.50.150">
    <property type="entry name" value="Vaccinia Virus protein VP39"/>
    <property type="match status" value="1"/>
</dbReference>
<dbReference type="CDD" id="cd02440">
    <property type="entry name" value="AdoMet_MTases"/>
    <property type="match status" value="1"/>
</dbReference>
<gene>
    <name evidence="3" type="ORF">WCY31_04875</name>
</gene>
<evidence type="ECO:0000313" key="4">
    <source>
        <dbReference type="Proteomes" id="UP001447842"/>
    </source>
</evidence>
<evidence type="ECO:0000313" key="3">
    <source>
        <dbReference type="EMBL" id="XAU16041.1"/>
    </source>
</evidence>
<feature type="domain" description="Methyltransferase" evidence="2">
    <location>
        <begin position="39"/>
        <end position="124"/>
    </location>
</feature>